<accession>A0A318HJY8</accession>
<reference evidence="2" key="1">
    <citation type="submission" date="2018-05" db="EMBL/GenBank/DDBJ databases">
        <authorList>
            <person name="Deangelis K."/>
            <person name="Huntemann M."/>
            <person name="Clum A."/>
            <person name="Pillay M."/>
            <person name="Palaniappan K."/>
            <person name="Varghese N."/>
            <person name="Mikhailova N."/>
            <person name="Stamatis D."/>
            <person name="Reddy T."/>
            <person name="Daum C."/>
            <person name="Shapiro N."/>
            <person name="Ivanova N."/>
            <person name="Kyrpides N."/>
            <person name="Woyke T."/>
        </authorList>
    </citation>
    <scope>NUCLEOTIDE SEQUENCE [LARGE SCALE GENOMIC DNA]</scope>
    <source>
        <strain evidence="2">GAS496</strain>
    </source>
</reference>
<name>A0A318HJY8_9MYCO</name>
<organism evidence="1 2">
    <name type="scientific">Mycolicibacterium moriokaense</name>
    <dbReference type="NCBI Taxonomy" id="39691"/>
    <lineage>
        <taxon>Bacteria</taxon>
        <taxon>Bacillati</taxon>
        <taxon>Actinomycetota</taxon>
        <taxon>Actinomycetes</taxon>
        <taxon>Mycobacteriales</taxon>
        <taxon>Mycobacteriaceae</taxon>
        <taxon>Mycolicibacterium</taxon>
    </lineage>
</organism>
<keyword evidence="2" id="KW-1185">Reference proteome</keyword>
<dbReference type="OrthoDB" id="1438441at2"/>
<dbReference type="EMBL" id="QJJU01000003">
    <property type="protein sequence ID" value="PXX10963.1"/>
    <property type="molecule type" value="Genomic_DNA"/>
</dbReference>
<evidence type="ECO:0000313" key="1">
    <source>
        <dbReference type="EMBL" id="PXX10963.1"/>
    </source>
</evidence>
<dbReference type="Gene3D" id="3.30.429.10">
    <property type="entry name" value="Macrophage Migration Inhibitory Factor"/>
    <property type="match status" value="1"/>
</dbReference>
<reference evidence="1 2" key="2">
    <citation type="submission" date="2018-06" db="EMBL/GenBank/DDBJ databases">
        <title>Sequencing of bacterial isolates from soil warming experiment in Harvard Forest, Massachusetts, USA.</title>
        <authorList>
            <person name="Deangelis K.PhD."/>
        </authorList>
    </citation>
    <scope>NUCLEOTIDE SEQUENCE [LARGE SCALE GENOMIC DNA]</scope>
    <source>
        <strain evidence="1 2">GAS496</strain>
    </source>
</reference>
<evidence type="ECO:0008006" key="3">
    <source>
        <dbReference type="Google" id="ProtNLM"/>
    </source>
</evidence>
<dbReference type="Proteomes" id="UP000247781">
    <property type="component" value="Unassembled WGS sequence"/>
</dbReference>
<dbReference type="InterPro" id="IPR014347">
    <property type="entry name" value="Tautomerase/MIF_sf"/>
</dbReference>
<gene>
    <name evidence="1" type="ORF">C8E89_10350</name>
</gene>
<dbReference type="AlphaFoldDB" id="A0A318HJY8"/>
<protein>
    <recommendedName>
        <fullName evidence="3">Tautomerase enzyme</fullName>
    </recommendedName>
</protein>
<proteinExistence type="predicted"/>
<dbReference type="RefSeq" id="WP_146220970.1">
    <property type="nucleotide sequence ID" value="NZ_QJJU01000003.1"/>
</dbReference>
<evidence type="ECO:0000313" key="2">
    <source>
        <dbReference type="Proteomes" id="UP000247781"/>
    </source>
</evidence>
<sequence length="162" mass="17602">MPMIDLTLPAGALQRSALTTLVEDLTTTVLHWEGVADNSATRAVAWAFVHELPHGTVNVGGTPAELPIYRVFLTMPQGLPGITGPLNEQRRNALVREVTELVLAAEGVTDIEAHVHRVWCMLREQAEGFWGANGRILRMTDWDALAQAGETAAGRGHLTFAE</sequence>
<comment type="caution">
    <text evidence="1">The sequence shown here is derived from an EMBL/GenBank/DDBJ whole genome shotgun (WGS) entry which is preliminary data.</text>
</comment>